<evidence type="ECO:0000313" key="3">
    <source>
        <dbReference type="Proteomes" id="UP000701801"/>
    </source>
</evidence>
<comment type="caution">
    <text evidence="2">The sequence shown here is derived from an EMBL/GenBank/DDBJ whole genome shotgun (WGS) entry which is preliminary data.</text>
</comment>
<reference evidence="2" key="1">
    <citation type="submission" date="2021-07" db="EMBL/GenBank/DDBJ databases">
        <authorList>
            <person name="Durling M."/>
        </authorList>
    </citation>
    <scope>NUCLEOTIDE SEQUENCE</scope>
</reference>
<accession>A0A9N9LGK2</accession>
<dbReference type="EMBL" id="CAJVRM010000014">
    <property type="protein sequence ID" value="CAG8971196.1"/>
    <property type="molecule type" value="Genomic_DNA"/>
</dbReference>
<protein>
    <submittedName>
        <fullName evidence="2">Uncharacterized protein</fullName>
    </submittedName>
</protein>
<dbReference type="AlphaFoldDB" id="A0A9N9LGK2"/>
<dbReference type="PANTHER" id="PTHR39219">
    <property type="entry name" value="ER MEMBRANE PROTEIN COMPLEX SUBUNIT 10"/>
    <property type="match status" value="1"/>
</dbReference>
<dbReference type="OrthoDB" id="1894652at2759"/>
<gene>
    <name evidence="2" type="ORF">HYALB_00010569</name>
</gene>
<proteinExistence type="predicted"/>
<feature type="region of interest" description="Disordered" evidence="1">
    <location>
        <begin position="1"/>
        <end position="23"/>
    </location>
</feature>
<evidence type="ECO:0000313" key="2">
    <source>
        <dbReference type="EMBL" id="CAG8971196.1"/>
    </source>
</evidence>
<keyword evidence="3" id="KW-1185">Reference proteome</keyword>
<sequence>MSPNDDTHPRPQAPSDKAATKEWGPWISTRASKNNKAPNDISISSKLATPIKMRIPTFLLALCASATIASSSSEGAEEFIDSAIVSLQPISSSTNQEPIQQLCEIRYNPSTLSAEIVSFEQPDLDFSSFSMSSSLLRIGLFDPTTAKWKSSISTTSTETFAKGYSPTIVLSLDATGELMGVSVKSARIDAGQTRDFGPKVTLRRMGAGGKPELNRPVVLSKEGKLEEPEPEKTLLQKYWWVLLGGMMLLLTTGGPE</sequence>
<evidence type="ECO:0000256" key="1">
    <source>
        <dbReference type="SAM" id="MobiDB-lite"/>
    </source>
</evidence>
<organism evidence="2 3">
    <name type="scientific">Hymenoscyphus albidus</name>
    <dbReference type="NCBI Taxonomy" id="595503"/>
    <lineage>
        <taxon>Eukaryota</taxon>
        <taxon>Fungi</taxon>
        <taxon>Dikarya</taxon>
        <taxon>Ascomycota</taxon>
        <taxon>Pezizomycotina</taxon>
        <taxon>Leotiomycetes</taxon>
        <taxon>Helotiales</taxon>
        <taxon>Helotiaceae</taxon>
        <taxon>Hymenoscyphus</taxon>
    </lineage>
</organism>
<dbReference type="PANTHER" id="PTHR39219:SF1">
    <property type="entry name" value="ER MEMBRANE PROTEIN COMPLEX SUBUNIT 10"/>
    <property type="match status" value="1"/>
</dbReference>
<dbReference type="Proteomes" id="UP000701801">
    <property type="component" value="Unassembled WGS sequence"/>
</dbReference>
<name>A0A9N9LGK2_9HELO</name>